<protein>
    <submittedName>
        <fullName evidence="1">2895_t:CDS:1</fullName>
    </submittedName>
</protein>
<proteinExistence type="predicted"/>
<evidence type="ECO:0000313" key="2">
    <source>
        <dbReference type="Proteomes" id="UP000789920"/>
    </source>
</evidence>
<evidence type="ECO:0000313" key="1">
    <source>
        <dbReference type="EMBL" id="CAG8682866.1"/>
    </source>
</evidence>
<keyword evidence="2" id="KW-1185">Reference proteome</keyword>
<dbReference type="Proteomes" id="UP000789920">
    <property type="component" value="Unassembled WGS sequence"/>
</dbReference>
<organism evidence="1 2">
    <name type="scientific">Racocetra persica</name>
    <dbReference type="NCBI Taxonomy" id="160502"/>
    <lineage>
        <taxon>Eukaryota</taxon>
        <taxon>Fungi</taxon>
        <taxon>Fungi incertae sedis</taxon>
        <taxon>Mucoromycota</taxon>
        <taxon>Glomeromycotina</taxon>
        <taxon>Glomeromycetes</taxon>
        <taxon>Diversisporales</taxon>
        <taxon>Gigasporaceae</taxon>
        <taxon>Racocetra</taxon>
    </lineage>
</organism>
<reference evidence="1" key="1">
    <citation type="submission" date="2021-06" db="EMBL/GenBank/DDBJ databases">
        <authorList>
            <person name="Kallberg Y."/>
            <person name="Tangrot J."/>
            <person name="Rosling A."/>
        </authorList>
    </citation>
    <scope>NUCLEOTIDE SEQUENCE</scope>
    <source>
        <strain evidence="1">MA461A</strain>
    </source>
</reference>
<name>A0ACA9P139_9GLOM</name>
<comment type="caution">
    <text evidence="1">The sequence shown here is derived from an EMBL/GenBank/DDBJ whole genome shotgun (WGS) entry which is preliminary data.</text>
</comment>
<sequence length="186" mass="21109">MSEADSKNFADIQNRLRRAQAEKLEAQRKEKVAQDWIDKFAGMDLQGLKKAFKDIYKTGPSASNKYSPEDIETMFSLLVDIKNKEVTKQLDSEFAGLGGTIEEKIAKRNFATDEVKDRELRRIKAAFEGIENLRKLGALEEEDFKSIKEVLDGTRRIPDKEKSSDLNPTNLTNLFGFTVDQTLANT</sequence>
<accession>A0ACA9P139</accession>
<dbReference type="EMBL" id="CAJVQC010017186">
    <property type="protein sequence ID" value="CAG8682866.1"/>
    <property type="molecule type" value="Genomic_DNA"/>
</dbReference>
<gene>
    <name evidence="1" type="ORF">RPERSI_LOCUS9198</name>
</gene>